<evidence type="ECO:0000256" key="6">
    <source>
        <dbReference type="SAM" id="Phobius"/>
    </source>
</evidence>
<feature type="transmembrane region" description="Helical" evidence="6">
    <location>
        <begin position="138"/>
        <end position="159"/>
    </location>
</feature>
<comment type="subcellular location">
    <subcellularLocation>
        <location evidence="1">Membrane</location>
        <topology evidence="1">Multi-pass membrane protein</topology>
    </subcellularLocation>
</comment>
<feature type="domain" description="GtrA/DPMS transmembrane" evidence="7">
    <location>
        <begin position="70"/>
        <end position="198"/>
    </location>
</feature>
<proteinExistence type="inferred from homology"/>
<dbReference type="Pfam" id="PF04138">
    <property type="entry name" value="GtrA_DPMS_TM"/>
    <property type="match status" value="1"/>
</dbReference>
<evidence type="ECO:0000256" key="3">
    <source>
        <dbReference type="ARBA" id="ARBA00022692"/>
    </source>
</evidence>
<dbReference type="GO" id="GO:0000271">
    <property type="term" value="P:polysaccharide biosynthetic process"/>
    <property type="evidence" value="ECO:0007669"/>
    <property type="project" value="InterPro"/>
</dbReference>
<feature type="transmembrane region" description="Helical" evidence="6">
    <location>
        <begin position="33"/>
        <end position="59"/>
    </location>
</feature>
<dbReference type="PANTHER" id="PTHR38459:SF1">
    <property type="entry name" value="PROPHAGE BACTOPRENOL-LINKED GLUCOSE TRANSLOCASE HOMOLOG"/>
    <property type="match status" value="1"/>
</dbReference>
<feature type="transmembrane region" description="Helical" evidence="6">
    <location>
        <begin position="7"/>
        <end position="27"/>
    </location>
</feature>
<keyword evidence="5 6" id="KW-0472">Membrane</keyword>
<keyword evidence="4 6" id="KW-1133">Transmembrane helix</keyword>
<gene>
    <name evidence="8" type="ORF">A3C16_01585</name>
</gene>
<dbReference type="AlphaFoldDB" id="A0A1G2KXR8"/>
<keyword evidence="3 6" id="KW-0812">Transmembrane</keyword>
<dbReference type="InterPro" id="IPR007267">
    <property type="entry name" value="GtrA_DPMS_TM"/>
</dbReference>
<protein>
    <recommendedName>
        <fullName evidence="7">GtrA/DPMS transmembrane domain-containing protein</fullName>
    </recommendedName>
</protein>
<evidence type="ECO:0000313" key="9">
    <source>
        <dbReference type="Proteomes" id="UP000177811"/>
    </source>
</evidence>
<dbReference type="Proteomes" id="UP000177811">
    <property type="component" value="Unassembled WGS sequence"/>
</dbReference>
<comment type="similarity">
    <text evidence="2">Belongs to the GtrA family.</text>
</comment>
<comment type="caution">
    <text evidence="8">The sequence shown here is derived from an EMBL/GenBank/DDBJ whole genome shotgun (WGS) entry which is preliminary data.</text>
</comment>
<evidence type="ECO:0000256" key="1">
    <source>
        <dbReference type="ARBA" id="ARBA00004141"/>
    </source>
</evidence>
<feature type="transmembrane region" description="Helical" evidence="6">
    <location>
        <begin position="101"/>
        <end position="118"/>
    </location>
</feature>
<feature type="transmembrane region" description="Helical" evidence="6">
    <location>
        <begin position="179"/>
        <end position="197"/>
    </location>
</feature>
<dbReference type="EMBL" id="MHQL01000018">
    <property type="protein sequence ID" value="OHA03229.1"/>
    <property type="molecule type" value="Genomic_DNA"/>
</dbReference>
<sequence length="213" mass="23298">MFKTDTGISFFVGGLVALFAIPTLVLVDAPVHPLILIVASFVIFPLGAVAGFWVFSIIAHRIPVFLQLAKFAIIGFSNFAIDSGVLSLISLFTGVTKGGGLAPMNLPGFLTALLNSYYWNKYWTFREQSEKRDHHDFLIFLAVTIVGFLINTGAVIVLTTNIGSLFGLSENRWLVASKIVATVLNLIWNFTGLKFFVFKKRAPSPAAPSQVNQ</sequence>
<feature type="transmembrane region" description="Helical" evidence="6">
    <location>
        <begin position="71"/>
        <end position="95"/>
    </location>
</feature>
<accession>A0A1G2KXR8</accession>
<organism evidence="8 9">
    <name type="scientific">Candidatus Sungbacteria bacterium RIFCSPHIGHO2_02_FULL_51_29</name>
    <dbReference type="NCBI Taxonomy" id="1802273"/>
    <lineage>
        <taxon>Bacteria</taxon>
        <taxon>Candidatus Sungiibacteriota</taxon>
    </lineage>
</organism>
<evidence type="ECO:0000313" key="8">
    <source>
        <dbReference type="EMBL" id="OHA03229.1"/>
    </source>
</evidence>
<evidence type="ECO:0000256" key="2">
    <source>
        <dbReference type="ARBA" id="ARBA00009399"/>
    </source>
</evidence>
<evidence type="ECO:0000256" key="4">
    <source>
        <dbReference type="ARBA" id="ARBA00022989"/>
    </source>
</evidence>
<reference evidence="8 9" key="1">
    <citation type="journal article" date="2016" name="Nat. Commun.">
        <title>Thousands of microbial genomes shed light on interconnected biogeochemical processes in an aquifer system.</title>
        <authorList>
            <person name="Anantharaman K."/>
            <person name="Brown C.T."/>
            <person name="Hug L.A."/>
            <person name="Sharon I."/>
            <person name="Castelle C.J."/>
            <person name="Probst A.J."/>
            <person name="Thomas B.C."/>
            <person name="Singh A."/>
            <person name="Wilkins M.J."/>
            <person name="Karaoz U."/>
            <person name="Brodie E.L."/>
            <person name="Williams K.H."/>
            <person name="Hubbard S.S."/>
            <person name="Banfield J.F."/>
        </authorList>
    </citation>
    <scope>NUCLEOTIDE SEQUENCE [LARGE SCALE GENOMIC DNA]</scope>
</reference>
<evidence type="ECO:0000256" key="5">
    <source>
        <dbReference type="ARBA" id="ARBA00023136"/>
    </source>
</evidence>
<dbReference type="InterPro" id="IPR051401">
    <property type="entry name" value="GtrA_CellWall_Glycosyl"/>
</dbReference>
<evidence type="ECO:0000259" key="7">
    <source>
        <dbReference type="Pfam" id="PF04138"/>
    </source>
</evidence>
<dbReference type="GO" id="GO:0005886">
    <property type="term" value="C:plasma membrane"/>
    <property type="evidence" value="ECO:0007669"/>
    <property type="project" value="TreeGrafter"/>
</dbReference>
<dbReference type="PANTHER" id="PTHR38459">
    <property type="entry name" value="PROPHAGE BACTOPRENOL-LINKED GLUCOSE TRANSLOCASE HOMOLOG"/>
    <property type="match status" value="1"/>
</dbReference>
<name>A0A1G2KXR8_9BACT</name>